<dbReference type="GO" id="GO:0005737">
    <property type="term" value="C:cytoplasm"/>
    <property type="evidence" value="ECO:0007669"/>
    <property type="project" value="TreeGrafter"/>
</dbReference>
<reference evidence="2" key="1">
    <citation type="submission" date="2016-10" db="EMBL/GenBank/DDBJ databases">
        <authorList>
            <person name="Varghese N."/>
        </authorList>
    </citation>
    <scope>NUCLEOTIDE SEQUENCE [LARGE SCALE GENOMIC DNA]</scope>
    <source>
        <strain evidence="2">DSM 18820</strain>
    </source>
</reference>
<dbReference type="GO" id="GO:0004029">
    <property type="term" value="F:aldehyde dehydrogenase (NAD+) activity"/>
    <property type="evidence" value="ECO:0007669"/>
    <property type="project" value="TreeGrafter"/>
</dbReference>
<evidence type="ECO:0000313" key="2">
    <source>
        <dbReference type="Proteomes" id="UP000182491"/>
    </source>
</evidence>
<dbReference type="OrthoDB" id="751203at2"/>
<dbReference type="InterPro" id="IPR051783">
    <property type="entry name" value="NAD(P)-dependent_oxidoreduct"/>
</dbReference>
<dbReference type="RefSeq" id="WP_068839606.1">
    <property type="nucleotide sequence ID" value="NZ_BMXC01000001.1"/>
</dbReference>
<evidence type="ECO:0000313" key="1">
    <source>
        <dbReference type="EMBL" id="SFU42298.1"/>
    </source>
</evidence>
<gene>
    <name evidence="1" type="ORF">SAMN04487941_0640</name>
</gene>
<name>A0A1I7G1F9_9BACT</name>
<dbReference type="STRING" id="388950.GCA_001611675_03775"/>
<dbReference type="SUPFAM" id="SSF51735">
    <property type="entry name" value="NAD(P)-binding Rossmann-fold domains"/>
    <property type="match status" value="1"/>
</dbReference>
<dbReference type="InterPro" id="IPR036291">
    <property type="entry name" value="NAD(P)-bd_dom_sf"/>
</dbReference>
<dbReference type="CDD" id="cd05266">
    <property type="entry name" value="SDR_a4"/>
    <property type="match status" value="1"/>
</dbReference>
<protein>
    <submittedName>
        <fullName evidence="1">Nucleoside-diphosphate-sugar epimerase</fullName>
    </submittedName>
</protein>
<dbReference type="Proteomes" id="UP000182491">
    <property type="component" value="Unassembled WGS sequence"/>
</dbReference>
<dbReference type="AlphaFoldDB" id="A0A1I7G1F9"/>
<proteinExistence type="predicted"/>
<keyword evidence="2" id="KW-1185">Reference proteome</keyword>
<dbReference type="Gene3D" id="3.40.50.720">
    <property type="entry name" value="NAD(P)-binding Rossmann-like Domain"/>
    <property type="match status" value="1"/>
</dbReference>
<accession>A0A1I7G1F9</accession>
<dbReference type="EMBL" id="FPCA01000001">
    <property type="protein sequence ID" value="SFU42298.1"/>
    <property type="molecule type" value="Genomic_DNA"/>
</dbReference>
<dbReference type="PANTHER" id="PTHR48079:SF6">
    <property type="entry name" value="NAD(P)-BINDING DOMAIN-CONTAINING PROTEIN-RELATED"/>
    <property type="match status" value="1"/>
</dbReference>
<dbReference type="PANTHER" id="PTHR48079">
    <property type="entry name" value="PROTEIN YEEZ"/>
    <property type="match status" value="1"/>
</dbReference>
<sequence>MEERGTISIMGCGWLGLPLAERLEQSGYTIKGSTTTQEKLVLLVQKNILPYQLNLADPETDEELLQDFLNADVLVLNIPPHLRSDGGEGYLKQMHLLLKALLSSPIKRILFVSSTSVYQDLNRVVTEEDIVFTEQENPNHMLLQAERLFQGREDWLTTILRFGGLVGGDRQPGRFLAGKKHVPNGDAPVNLIHLDDCVAILQRIIEQNKWGKVYHASADGHPLRKEFYTAAARHLGLTPPEFDEMEETHFKLINSQKIKDELAYVFLHPEPMGFFS</sequence>
<organism evidence="1 2">
    <name type="scientific">Pontibacter akesuensis</name>
    <dbReference type="NCBI Taxonomy" id="388950"/>
    <lineage>
        <taxon>Bacteria</taxon>
        <taxon>Pseudomonadati</taxon>
        <taxon>Bacteroidota</taxon>
        <taxon>Cytophagia</taxon>
        <taxon>Cytophagales</taxon>
        <taxon>Hymenobacteraceae</taxon>
        <taxon>Pontibacter</taxon>
    </lineage>
</organism>